<evidence type="ECO:0000313" key="2">
    <source>
        <dbReference type="Proteomes" id="UP000198885"/>
    </source>
</evidence>
<name>A0A1H9VWX5_9RHOB</name>
<dbReference type="PANTHER" id="PTHR30050:SF5">
    <property type="entry name" value="DNAA REGULATORY INACTIVATOR HDA"/>
    <property type="match status" value="1"/>
</dbReference>
<dbReference type="AlphaFoldDB" id="A0A1H9VWX5"/>
<dbReference type="GO" id="GO:0005886">
    <property type="term" value="C:plasma membrane"/>
    <property type="evidence" value="ECO:0007669"/>
    <property type="project" value="TreeGrafter"/>
</dbReference>
<protein>
    <submittedName>
        <fullName evidence="1">DnaA protein</fullName>
    </submittedName>
</protein>
<sequence length="221" mass="23829">MARQLAFPLPARPALGREDFYVAPSNVSAVAMLDAWQAWPQSKLVLTAPAGGGKTHLAHVWAQASGARIVSAAELPDADIPTLLRGPLAVEAADTIAGHASAEHAAFHLHNLAQAQATPLLLTARTPPSRWGLTLPDLASRLEATTTVQIDAPDDALLHRLLEKNFADHQLQVRPETIKYIARRMERSAGAARDIVAALDRLSLAEKRPVTRVLAARFLEH</sequence>
<dbReference type="PANTHER" id="PTHR30050">
    <property type="entry name" value="CHROMOSOMAL REPLICATION INITIATOR PROTEIN DNAA"/>
    <property type="match status" value="1"/>
</dbReference>
<evidence type="ECO:0000313" key="1">
    <source>
        <dbReference type="EMBL" id="SES26029.1"/>
    </source>
</evidence>
<dbReference type="InterPro" id="IPR027417">
    <property type="entry name" value="P-loop_NTPase"/>
</dbReference>
<dbReference type="EMBL" id="FOGU01000008">
    <property type="protein sequence ID" value="SES26029.1"/>
    <property type="molecule type" value="Genomic_DNA"/>
</dbReference>
<dbReference type="RefSeq" id="WP_092694824.1">
    <property type="nucleotide sequence ID" value="NZ_FOGU01000008.1"/>
</dbReference>
<dbReference type="Gene3D" id="3.40.50.300">
    <property type="entry name" value="P-loop containing nucleotide triphosphate hydrolases"/>
    <property type="match status" value="2"/>
</dbReference>
<keyword evidence="2" id="KW-1185">Reference proteome</keyword>
<dbReference type="SUPFAM" id="SSF52540">
    <property type="entry name" value="P-loop containing nucleoside triphosphate hydrolases"/>
    <property type="match status" value="1"/>
</dbReference>
<accession>A0A1H9VWX5</accession>
<reference evidence="1 2" key="1">
    <citation type="submission" date="2016-10" db="EMBL/GenBank/DDBJ databases">
        <authorList>
            <person name="de Groot N.N."/>
        </authorList>
    </citation>
    <scope>NUCLEOTIDE SEQUENCE [LARGE SCALE GENOMIC DNA]</scope>
    <source>
        <strain evidence="1 2">DSM 23042</strain>
    </source>
</reference>
<dbReference type="OrthoDB" id="7390113at2"/>
<dbReference type="STRING" id="641238.SAMN04490244_108160"/>
<dbReference type="GO" id="GO:0006270">
    <property type="term" value="P:DNA replication initiation"/>
    <property type="evidence" value="ECO:0007669"/>
    <property type="project" value="TreeGrafter"/>
</dbReference>
<proteinExistence type="predicted"/>
<dbReference type="Proteomes" id="UP000198885">
    <property type="component" value="Unassembled WGS sequence"/>
</dbReference>
<gene>
    <name evidence="1" type="ORF">SAMN04490244_108160</name>
</gene>
<dbReference type="GO" id="GO:0003688">
    <property type="term" value="F:DNA replication origin binding"/>
    <property type="evidence" value="ECO:0007669"/>
    <property type="project" value="TreeGrafter"/>
</dbReference>
<organism evidence="1 2">
    <name type="scientific">Tranquillimonas rosea</name>
    <dbReference type="NCBI Taxonomy" id="641238"/>
    <lineage>
        <taxon>Bacteria</taxon>
        <taxon>Pseudomonadati</taxon>
        <taxon>Pseudomonadota</taxon>
        <taxon>Alphaproteobacteria</taxon>
        <taxon>Rhodobacterales</taxon>
        <taxon>Roseobacteraceae</taxon>
        <taxon>Tranquillimonas</taxon>
    </lineage>
</organism>
<dbReference type="Gene3D" id="1.10.8.60">
    <property type="match status" value="1"/>
</dbReference>